<feature type="coiled-coil region" evidence="1">
    <location>
        <begin position="37"/>
        <end position="102"/>
    </location>
</feature>
<organism evidence="2 3">
    <name type="scientific">Tripterygium wilfordii</name>
    <name type="common">Thunder God vine</name>
    <dbReference type="NCBI Taxonomy" id="458696"/>
    <lineage>
        <taxon>Eukaryota</taxon>
        <taxon>Viridiplantae</taxon>
        <taxon>Streptophyta</taxon>
        <taxon>Embryophyta</taxon>
        <taxon>Tracheophyta</taxon>
        <taxon>Spermatophyta</taxon>
        <taxon>Magnoliopsida</taxon>
        <taxon>eudicotyledons</taxon>
        <taxon>Gunneridae</taxon>
        <taxon>Pentapetalae</taxon>
        <taxon>rosids</taxon>
        <taxon>fabids</taxon>
        <taxon>Celastrales</taxon>
        <taxon>Celastraceae</taxon>
        <taxon>Tripterygium</taxon>
    </lineage>
</organism>
<keyword evidence="3" id="KW-1185">Reference proteome</keyword>
<dbReference type="InParanoid" id="A0A7J7D9H8"/>
<name>A0A7J7D9H8_TRIWF</name>
<sequence>MAAITEQELDSLLSSFDQIYEDFKSGVSEIQFLRLSCNAATKEREALEVICNSLKQENEQLKIFYTDSLKNLVDQLEWRTECQSLKEELKKVSEEHISKEAEYLKTMELLAKDCATKVADYEAQIRGLLLDKSTHEATINQLHQDLIAHETHIQVLANRLEQVSFNEESKYLFEIQDLKDCLLVEQEEKTTLSRRLQDLEKELLLSKTRQVEQQRDFTSNQHVETLKVKIMKLRKENEILKRKLSHSEEG</sequence>
<dbReference type="OrthoDB" id="1932629at2759"/>
<evidence type="ECO:0000313" key="3">
    <source>
        <dbReference type="Proteomes" id="UP000593562"/>
    </source>
</evidence>
<accession>A0A7J7D9H8</accession>
<comment type="caution">
    <text evidence="2">The sequence shown here is derived from an EMBL/GenBank/DDBJ whole genome shotgun (WGS) entry which is preliminary data.</text>
</comment>
<evidence type="ECO:0008006" key="4">
    <source>
        <dbReference type="Google" id="ProtNLM"/>
    </source>
</evidence>
<dbReference type="EMBL" id="JAAARO010000009">
    <property type="protein sequence ID" value="KAF5742899.1"/>
    <property type="molecule type" value="Genomic_DNA"/>
</dbReference>
<dbReference type="AlphaFoldDB" id="A0A7J7D9H8"/>
<evidence type="ECO:0000313" key="2">
    <source>
        <dbReference type="EMBL" id="KAF5742899.1"/>
    </source>
</evidence>
<feature type="coiled-coil region" evidence="1">
    <location>
        <begin position="182"/>
        <end position="250"/>
    </location>
</feature>
<evidence type="ECO:0000256" key="1">
    <source>
        <dbReference type="SAM" id="Coils"/>
    </source>
</evidence>
<keyword evidence="1" id="KW-0175">Coiled coil</keyword>
<proteinExistence type="predicted"/>
<reference evidence="2 3" key="1">
    <citation type="journal article" date="2020" name="Nat. Commun.">
        <title>Genome of Tripterygium wilfordii and identification of cytochrome P450 involved in triptolide biosynthesis.</title>
        <authorList>
            <person name="Tu L."/>
            <person name="Su P."/>
            <person name="Zhang Z."/>
            <person name="Gao L."/>
            <person name="Wang J."/>
            <person name="Hu T."/>
            <person name="Zhou J."/>
            <person name="Zhang Y."/>
            <person name="Zhao Y."/>
            <person name="Liu Y."/>
            <person name="Song Y."/>
            <person name="Tong Y."/>
            <person name="Lu Y."/>
            <person name="Yang J."/>
            <person name="Xu C."/>
            <person name="Jia M."/>
            <person name="Peters R.J."/>
            <person name="Huang L."/>
            <person name="Gao W."/>
        </authorList>
    </citation>
    <scope>NUCLEOTIDE SEQUENCE [LARGE SCALE GENOMIC DNA]</scope>
    <source>
        <strain evidence="3">cv. XIE 37</strain>
        <tissue evidence="2">Leaf</tissue>
    </source>
</reference>
<protein>
    <recommendedName>
        <fullName evidence="4">Protein At-4/1</fullName>
    </recommendedName>
</protein>
<dbReference type="Proteomes" id="UP000593562">
    <property type="component" value="Unassembled WGS sequence"/>
</dbReference>
<gene>
    <name evidence="2" type="ORF">HS088_TW09G00961</name>
</gene>